<dbReference type="InParanoid" id="A0A4Q1BUW5"/>
<gene>
    <name evidence="2" type="ORF">M231_00837</name>
</gene>
<comment type="caution">
    <text evidence="2">The sequence shown here is derived from an EMBL/GenBank/DDBJ whole genome shotgun (WGS) entry which is preliminary data.</text>
</comment>
<sequence length="155" mass="17015">MTSVRPTTRLATRLGNVPAIPFNIGTTSPLTPTPSRHRSSSAPPAADTSPLPTPPPNQEDPPAPSDEAQTGQQESIVTLTQQVLQLQQQLQDTSIQPQEARHSMHTKERELEAHLQDVLATTCHELRRDTSITPPTMTLLWPSKPHHALTSLLYT</sequence>
<feature type="region of interest" description="Disordered" evidence="1">
    <location>
        <begin position="1"/>
        <end position="78"/>
    </location>
</feature>
<accession>A0A4Q1BUW5</accession>
<feature type="compositionally biased region" description="Pro residues" evidence="1">
    <location>
        <begin position="51"/>
        <end position="64"/>
    </location>
</feature>
<dbReference type="VEuPathDB" id="FungiDB:TREMEDRAFT_58365"/>
<feature type="compositionally biased region" description="Low complexity" evidence="1">
    <location>
        <begin position="26"/>
        <end position="50"/>
    </location>
</feature>
<name>A0A4Q1BUW5_TREME</name>
<dbReference type="Proteomes" id="UP000289152">
    <property type="component" value="Unassembled WGS sequence"/>
</dbReference>
<protein>
    <submittedName>
        <fullName evidence="2">Uncharacterized protein</fullName>
    </submittedName>
</protein>
<keyword evidence="3" id="KW-1185">Reference proteome</keyword>
<evidence type="ECO:0000313" key="3">
    <source>
        <dbReference type="Proteomes" id="UP000289152"/>
    </source>
</evidence>
<reference evidence="2 3" key="1">
    <citation type="submission" date="2016-06" db="EMBL/GenBank/DDBJ databases">
        <title>Evolution of pathogenesis and genome organization in the Tremellales.</title>
        <authorList>
            <person name="Cuomo C."/>
            <person name="Litvintseva A."/>
            <person name="Heitman J."/>
            <person name="Chen Y."/>
            <person name="Sun S."/>
            <person name="Springer D."/>
            <person name="Dromer F."/>
            <person name="Young S."/>
            <person name="Zeng Q."/>
            <person name="Chapman S."/>
            <person name="Gujja S."/>
            <person name="Saif S."/>
            <person name="Birren B."/>
        </authorList>
    </citation>
    <scope>NUCLEOTIDE SEQUENCE [LARGE SCALE GENOMIC DNA]</scope>
    <source>
        <strain evidence="2 3">ATCC 28783</strain>
    </source>
</reference>
<proteinExistence type="predicted"/>
<organism evidence="2 3">
    <name type="scientific">Tremella mesenterica</name>
    <name type="common">Jelly fungus</name>
    <dbReference type="NCBI Taxonomy" id="5217"/>
    <lineage>
        <taxon>Eukaryota</taxon>
        <taxon>Fungi</taxon>
        <taxon>Dikarya</taxon>
        <taxon>Basidiomycota</taxon>
        <taxon>Agaricomycotina</taxon>
        <taxon>Tremellomycetes</taxon>
        <taxon>Tremellales</taxon>
        <taxon>Tremellaceae</taxon>
        <taxon>Tremella</taxon>
    </lineage>
</organism>
<feature type="compositionally biased region" description="Polar residues" evidence="1">
    <location>
        <begin position="1"/>
        <end position="10"/>
    </location>
</feature>
<evidence type="ECO:0000256" key="1">
    <source>
        <dbReference type="SAM" id="MobiDB-lite"/>
    </source>
</evidence>
<feature type="compositionally biased region" description="Polar residues" evidence="1">
    <location>
        <begin position="67"/>
        <end position="76"/>
    </location>
</feature>
<dbReference type="AlphaFoldDB" id="A0A4Q1BUW5"/>
<evidence type="ECO:0000313" key="2">
    <source>
        <dbReference type="EMBL" id="RXK41838.1"/>
    </source>
</evidence>
<dbReference type="EMBL" id="SDIL01000005">
    <property type="protein sequence ID" value="RXK41838.1"/>
    <property type="molecule type" value="Genomic_DNA"/>
</dbReference>